<dbReference type="PROSITE" id="PS00211">
    <property type="entry name" value="ABC_TRANSPORTER_1"/>
    <property type="match status" value="1"/>
</dbReference>
<dbReference type="GO" id="GO:0043190">
    <property type="term" value="C:ATP-binding cassette (ABC) transporter complex"/>
    <property type="evidence" value="ECO:0007669"/>
    <property type="project" value="TreeGrafter"/>
</dbReference>
<evidence type="ECO:0000256" key="4">
    <source>
        <dbReference type="ARBA" id="ARBA00022475"/>
    </source>
</evidence>
<dbReference type="InterPro" id="IPR017871">
    <property type="entry name" value="ABC_transporter-like_CS"/>
</dbReference>
<gene>
    <name evidence="10" type="ORF">EDC19_0555</name>
</gene>
<dbReference type="AlphaFoldDB" id="A0A4R1MXY8"/>
<evidence type="ECO:0000313" key="11">
    <source>
        <dbReference type="Proteomes" id="UP000294545"/>
    </source>
</evidence>
<sequence>MDAITIKNLNYAYPNGHYALKDINLNIKKGARFVILGSNGSGKSTLLHHLNGLILPQSGTIEVFNQHINKKNLKAIRKKVGVVFDTPDDQLFATSVYDDIAFGPRNLGLSEPLVNEAVEKALKAVDIVKLKNQSPYALSLGQKKKASIAGVLAMNPDILVFDEPFSGLDHGSIEYLLTIFNELSHKGCTLIITTHNVDLAYSWGNECVLLKDGEILEQGSMHLLEDSQLMTSSHLRTNILATLFEETPFNPRTIDDAKALLKKYMYTERN</sequence>
<evidence type="ECO:0000256" key="1">
    <source>
        <dbReference type="ARBA" id="ARBA00004202"/>
    </source>
</evidence>
<evidence type="ECO:0000256" key="6">
    <source>
        <dbReference type="ARBA" id="ARBA00022840"/>
    </source>
</evidence>
<dbReference type="CDD" id="cd03225">
    <property type="entry name" value="ABC_cobalt_CbiO_domain1"/>
    <property type="match status" value="1"/>
</dbReference>
<dbReference type="Gene3D" id="3.40.50.300">
    <property type="entry name" value="P-loop containing nucleotide triphosphate hydrolases"/>
    <property type="match status" value="1"/>
</dbReference>
<comment type="caution">
    <text evidence="10">The sequence shown here is derived from an EMBL/GenBank/DDBJ whole genome shotgun (WGS) entry which is preliminary data.</text>
</comment>
<feature type="domain" description="ABC transporter" evidence="9">
    <location>
        <begin position="4"/>
        <end position="237"/>
    </location>
</feature>
<keyword evidence="3" id="KW-0813">Transport</keyword>
<organism evidence="10 11">
    <name type="scientific">Natranaerovirga hydrolytica</name>
    <dbReference type="NCBI Taxonomy" id="680378"/>
    <lineage>
        <taxon>Bacteria</taxon>
        <taxon>Bacillati</taxon>
        <taxon>Bacillota</taxon>
        <taxon>Clostridia</taxon>
        <taxon>Lachnospirales</taxon>
        <taxon>Natranaerovirgaceae</taxon>
        <taxon>Natranaerovirga</taxon>
    </lineage>
</organism>
<keyword evidence="4" id="KW-1003">Cell membrane</keyword>
<evidence type="ECO:0000256" key="7">
    <source>
        <dbReference type="ARBA" id="ARBA00022967"/>
    </source>
</evidence>
<evidence type="ECO:0000313" key="10">
    <source>
        <dbReference type="EMBL" id="TCK98137.1"/>
    </source>
</evidence>
<dbReference type="GO" id="GO:0042626">
    <property type="term" value="F:ATPase-coupled transmembrane transporter activity"/>
    <property type="evidence" value="ECO:0007669"/>
    <property type="project" value="TreeGrafter"/>
</dbReference>
<evidence type="ECO:0000256" key="5">
    <source>
        <dbReference type="ARBA" id="ARBA00022741"/>
    </source>
</evidence>
<keyword evidence="11" id="KW-1185">Reference proteome</keyword>
<dbReference type="EMBL" id="SMGQ01000011">
    <property type="protein sequence ID" value="TCK98137.1"/>
    <property type="molecule type" value="Genomic_DNA"/>
</dbReference>
<keyword evidence="8" id="KW-0472">Membrane</keyword>
<dbReference type="InterPro" id="IPR003439">
    <property type="entry name" value="ABC_transporter-like_ATP-bd"/>
</dbReference>
<name>A0A4R1MXY8_9FIRM</name>
<dbReference type="PROSITE" id="PS50893">
    <property type="entry name" value="ABC_TRANSPORTER_2"/>
    <property type="match status" value="1"/>
</dbReference>
<dbReference type="PANTHER" id="PTHR43553">
    <property type="entry name" value="HEAVY METAL TRANSPORTER"/>
    <property type="match status" value="1"/>
</dbReference>
<evidence type="ECO:0000259" key="9">
    <source>
        <dbReference type="PROSITE" id="PS50893"/>
    </source>
</evidence>
<keyword evidence="6 10" id="KW-0067">ATP-binding</keyword>
<evidence type="ECO:0000256" key="2">
    <source>
        <dbReference type="ARBA" id="ARBA00005417"/>
    </source>
</evidence>
<reference evidence="10 11" key="1">
    <citation type="submission" date="2019-03" db="EMBL/GenBank/DDBJ databases">
        <title>Genomic Encyclopedia of Type Strains, Phase IV (KMG-IV): sequencing the most valuable type-strain genomes for metagenomic binning, comparative biology and taxonomic classification.</title>
        <authorList>
            <person name="Goeker M."/>
        </authorList>
    </citation>
    <scope>NUCLEOTIDE SEQUENCE [LARGE SCALE GENOMIC DNA]</scope>
    <source>
        <strain evidence="10 11">DSM 24176</strain>
    </source>
</reference>
<evidence type="ECO:0000256" key="3">
    <source>
        <dbReference type="ARBA" id="ARBA00022448"/>
    </source>
</evidence>
<comment type="similarity">
    <text evidence="2">Belongs to the ABC transporter superfamily.</text>
</comment>
<accession>A0A4R1MXY8</accession>
<dbReference type="Pfam" id="PF00005">
    <property type="entry name" value="ABC_tran"/>
    <property type="match status" value="1"/>
</dbReference>
<dbReference type="InterPro" id="IPR027417">
    <property type="entry name" value="P-loop_NTPase"/>
</dbReference>
<protein>
    <submittedName>
        <fullName evidence="10">Cobalt/nickel transport system ATP-binding protein</fullName>
    </submittedName>
</protein>
<dbReference type="OrthoDB" id="9784332at2"/>
<dbReference type="Proteomes" id="UP000294545">
    <property type="component" value="Unassembled WGS sequence"/>
</dbReference>
<dbReference type="GO" id="GO:0016887">
    <property type="term" value="F:ATP hydrolysis activity"/>
    <property type="evidence" value="ECO:0007669"/>
    <property type="project" value="InterPro"/>
</dbReference>
<keyword evidence="7" id="KW-1278">Translocase</keyword>
<dbReference type="SMART" id="SM00382">
    <property type="entry name" value="AAA"/>
    <property type="match status" value="1"/>
</dbReference>
<dbReference type="InterPro" id="IPR050095">
    <property type="entry name" value="ECF_ABC_transporter_ATP-bd"/>
</dbReference>
<evidence type="ECO:0000256" key="8">
    <source>
        <dbReference type="ARBA" id="ARBA00023136"/>
    </source>
</evidence>
<dbReference type="RefSeq" id="WP_132280175.1">
    <property type="nucleotide sequence ID" value="NZ_SMGQ01000011.1"/>
</dbReference>
<dbReference type="GO" id="GO:0005524">
    <property type="term" value="F:ATP binding"/>
    <property type="evidence" value="ECO:0007669"/>
    <property type="project" value="UniProtKB-KW"/>
</dbReference>
<dbReference type="FunFam" id="3.40.50.300:FF:000224">
    <property type="entry name" value="Energy-coupling factor transporter ATP-binding protein EcfA"/>
    <property type="match status" value="1"/>
</dbReference>
<dbReference type="InterPro" id="IPR015856">
    <property type="entry name" value="ABC_transpr_CbiO/EcfA_su"/>
</dbReference>
<dbReference type="InterPro" id="IPR003593">
    <property type="entry name" value="AAA+_ATPase"/>
</dbReference>
<dbReference type="SUPFAM" id="SSF52540">
    <property type="entry name" value="P-loop containing nucleoside triphosphate hydrolases"/>
    <property type="match status" value="1"/>
</dbReference>
<comment type="subcellular location">
    <subcellularLocation>
        <location evidence="1">Cell membrane</location>
        <topology evidence="1">Peripheral membrane protein</topology>
    </subcellularLocation>
</comment>
<keyword evidence="5" id="KW-0547">Nucleotide-binding</keyword>
<proteinExistence type="inferred from homology"/>
<dbReference type="PANTHER" id="PTHR43553:SF24">
    <property type="entry name" value="ENERGY-COUPLING FACTOR TRANSPORTER ATP-BINDING PROTEIN ECFA1"/>
    <property type="match status" value="1"/>
</dbReference>